<comment type="caution">
    <text evidence="1">The sequence shown here is derived from an EMBL/GenBank/DDBJ whole genome shotgun (WGS) entry which is preliminary data.</text>
</comment>
<gene>
    <name evidence="1" type="ORF">CJ203_04335</name>
</gene>
<protein>
    <recommendedName>
        <fullName evidence="3">Monooxygenase</fullName>
    </recommendedName>
</protein>
<sequence>MSTILSVTFDNPNDFSDPQVREGLSQGVPGLQQLPGLIWKVWTTKPGEGLAASFYLFDTLESAKNWGDGPLHESLHQLGASNVNVQYWEVEEEFSKQTFATLERANN</sequence>
<evidence type="ECO:0008006" key="3">
    <source>
        <dbReference type="Google" id="ProtNLM"/>
    </source>
</evidence>
<dbReference type="EMBL" id="PNHG01000004">
    <property type="protein sequence ID" value="PMC64882.1"/>
    <property type="molecule type" value="Genomic_DNA"/>
</dbReference>
<accession>A0A2N6T6G0</accession>
<dbReference type="RefSeq" id="WP_034663641.1">
    <property type="nucleotide sequence ID" value="NZ_JBHRZL010000010.1"/>
</dbReference>
<dbReference type="AlphaFoldDB" id="A0A2N6T6G0"/>
<dbReference type="InterPro" id="IPR011008">
    <property type="entry name" value="Dimeric_a/b-barrel"/>
</dbReference>
<dbReference type="Gene3D" id="3.30.70.100">
    <property type="match status" value="1"/>
</dbReference>
<dbReference type="InterPro" id="IPR014910">
    <property type="entry name" value="YdhR"/>
</dbReference>
<keyword evidence="2" id="KW-1185">Reference proteome</keyword>
<evidence type="ECO:0000313" key="1">
    <source>
        <dbReference type="EMBL" id="PMC64882.1"/>
    </source>
</evidence>
<organism evidence="1 2">
    <name type="scientific">Corynebacterium tuscaniense</name>
    <dbReference type="NCBI Taxonomy" id="302449"/>
    <lineage>
        <taxon>Bacteria</taxon>
        <taxon>Bacillati</taxon>
        <taxon>Actinomycetota</taxon>
        <taxon>Actinomycetes</taxon>
        <taxon>Mycobacteriales</taxon>
        <taxon>Corynebacteriaceae</taxon>
        <taxon>Corynebacterium</taxon>
    </lineage>
</organism>
<dbReference type="Pfam" id="PF08803">
    <property type="entry name" value="ydhR"/>
    <property type="match status" value="1"/>
</dbReference>
<dbReference type="Proteomes" id="UP000235836">
    <property type="component" value="Unassembled WGS sequence"/>
</dbReference>
<name>A0A2N6T6G0_9CORY</name>
<reference evidence="1 2" key="1">
    <citation type="submission" date="2017-09" db="EMBL/GenBank/DDBJ databases">
        <title>Bacterial strain isolated from the female urinary microbiota.</title>
        <authorList>
            <person name="Thomas-White K."/>
            <person name="Kumar N."/>
            <person name="Forster S."/>
            <person name="Putonti C."/>
            <person name="Lawley T."/>
            <person name="Wolfe A.J."/>
        </authorList>
    </citation>
    <scope>NUCLEOTIDE SEQUENCE [LARGE SCALE GENOMIC DNA]</scope>
    <source>
        <strain evidence="1 2">UMB0792</strain>
    </source>
</reference>
<dbReference type="SUPFAM" id="SSF54909">
    <property type="entry name" value="Dimeric alpha+beta barrel"/>
    <property type="match status" value="1"/>
</dbReference>
<proteinExistence type="predicted"/>
<evidence type="ECO:0000313" key="2">
    <source>
        <dbReference type="Proteomes" id="UP000235836"/>
    </source>
</evidence>